<name>A0AAN8P535_POLSC</name>
<comment type="caution">
    <text evidence="2">The sequence shown here is derived from an EMBL/GenBank/DDBJ whole genome shotgun (WGS) entry which is preliminary data.</text>
</comment>
<evidence type="ECO:0000313" key="3">
    <source>
        <dbReference type="Proteomes" id="UP001372834"/>
    </source>
</evidence>
<dbReference type="Proteomes" id="UP001372834">
    <property type="component" value="Unassembled WGS sequence"/>
</dbReference>
<gene>
    <name evidence="2" type="ORF">RUM43_011404</name>
</gene>
<proteinExistence type="predicted"/>
<feature type="region of interest" description="Disordered" evidence="1">
    <location>
        <begin position="80"/>
        <end position="105"/>
    </location>
</feature>
<protein>
    <submittedName>
        <fullName evidence="2">Uncharacterized protein</fullName>
    </submittedName>
</protein>
<evidence type="ECO:0000313" key="2">
    <source>
        <dbReference type="EMBL" id="KAK6621098.1"/>
    </source>
</evidence>
<reference evidence="2 3" key="1">
    <citation type="submission" date="2023-10" db="EMBL/GenBank/DDBJ databases">
        <title>Genomes of two closely related lineages of the louse Polyplax serrata with different host specificities.</title>
        <authorList>
            <person name="Martinu J."/>
            <person name="Tarabai H."/>
            <person name="Stefka J."/>
            <person name="Hypsa V."/>
        </authorList>
    </citation>
    <scope>NUCLEOTIDE SEQUENCE [LARGE SCALE GENOMIC DNA]</scope>
    <source>
        <strain evidence="2">HR10_N</strain>
    </source>
</reference>
<dbReference type="EMBL" id="JAWJWE010000039">
    <property type="protein sequence ID" value="KAK6621098.1"/>
    <property type="molecule type" value="Genomic_DNA"/>
</dbReference>
<accession>A0AAN8P535</accession>
<sequence length="105" mass="11755">MAELRKRIIPSLSKSKEEQCLRQKCPLFVQDLKMCTALKRQDRAWRQLRVVVMKQSEPERGAQDGRGCITVFLPGGNFLSVDPREGGSEGRSISDSINAPKVPAK</sequence>
<evidence type="ECO:0000256" key="1">
    <source>
        <dbReference type="SAM" id="MobiDB-lite"/>
    </source>
</evidence>
<organism evidence="2 3">
    <name type="scientific">Polyplax serrata</name>
    <name type="common">Common mouse louse</name>
    <dbReference type="NCBI Taxonomy" id="468196"/>
    <lineage>
        <taxon>Eukaryota</taxon>
        <taxon>Metazoa</taxon>
        <taxon>Ecdysozoa</taxon>
        <taxon>Arthropoda</taxon>
        <taxon>Hexapoda</taxon>
        <taxon>Insecta</taxon>
        <taxon>Pterygota</taxon>
        <taxon>Neoptera</taxon>
        <taxon>Paraneoptera</taxon>
        <taxon>Psocodea</taxon>
        <taxon>Troctomorpha</taxon>
        <taxon>Phthiraptera</taxon>
        <taxon>Anoplura</taxon>
        <taxon>Polyplacidae</taxon>
        <taxon>Polyplax</taxon>
    </lineage>
</organism>
<dbReference type="AlphaFoldDB" id="A0AAN8P535"/>